<dbReference type="InterPro" id="IPR049064">
    <property type="entry name" value="NAD_Glu_DH_ACT3"/>
</dbReference>
<feature type="domain" description="NAD-specific glutamate dehydrogenase C-terminal" evidence="3">
    <location>
        <begin position="1246"/>
        <end position="1568"/>
    </location>
</feature>
<dbReference type="InterPro" id="IPR049058">
    <property type="entry name" value="NAD_Glu_DH_HM2"/>
</dbReference>
<dbReference type="Pfam" id="PF21079">
    <property type="entry name" value="GDH_HM2"/>
    <property type="match status" value="1"/>
</dbReference>
<keyword evidence="1" id="KW-0560">Oxidoreductase</keyword>
<dbReference type="GO" id="GO:0004352">
    <property type="term" value="F:glutamate dehydrogenase (NAD+) activity"/>
    <property type="evidence" value="ECO:0007669"/>
    <property type="project" value="InterPro"/>
</dbReference>
<dbReference type="SUPFAM" id="SSF51735">
    <property type="entry name" value="NAD(P)-binding Rossmann-fold domains"/>
    <property type="match status" value="1"/>
</dbReference>
<feature type="domain" description="NAD-glutamate dehydrogenase ACT2" evidence="5">
    <location>
        <begin position="396"/>
        <end position="484"/>
    </location>
</feature>
<dbReference type="OrthoDB" id="9758052at2"/>
<dbReference type="InterPro" id="IPR007780">
    <property type="entry name" value="NAD_Glu_DH_bac"/>
</dbReference>
<evidence type="ECO:0000259" key="5">
    <source>
        <dbReference type="Pfam" id="PF21076"/>
    </source>
</evidence>
<comment type="caution">
    <text evidence="7">The sequence shown here is derived from an EMBL/GenBank/DDBJ whole genome shotgun (WGS) entry which is preliminary data.</text>
</comment>
<dbReference type="SUPFAM" id="SSF53223">
    <property type="entry name" value="Aminoacid dehydrogenase-like, N-terminal domain"/>
    <property type="match status" value="1"/>
</dbReference>
<dbReference type="InterPro" id="IPR049059">
    <property type="entry name" value="NAD_Glu_DH_HM1"/>
</dbReference>
<evidence type="ECO:0000313" key="7">
    <source>
        <dbReference type="EMBL" id="TRW14966.1"/>
    </source>
</evidence>
<dbReference type="RefSeq" id="WP_144335135.1">
    <property type="nucleotide sequence ID" value="NZ_VJWA01000002.1"/>
</dbReference>
<dbReference type="Pfam" id="PF21075">
    <property type="entry name" value="GDH_ACT1"/>
    <property type="match status" value="1"/>
</dbReference>
<dbReference type="PANTHER" id="PTHR43403">
    <property type="entry name" value="NAD-SPECIFIC GLUTAMATE DEHYDROGENASE"/>
    <property type="match status" value="1"/>
</dbReference>
<dbReference type="GO" id="GO:0004069">
    <property type="term" value="F:L-aspartate:2-oxoglutarate aminotransferase activity"/>
    <property type="evidence" value="ECO:0007669"/>
    <property type="project" value="InterPro"/>
</dbReference>
<dbReference type="PANTHER" id="PTHR43403:SF1">
    <property type="entry name" value="NAD-SPECIFIC GLUTAMATE DEHYDROGENASE"/>
    <property type="match status" value="1"/>
</dbReference>
<dbReference type="Pfam" id="PF05088">
    <property type="entry name" value="Bac_GDH_CD"/>
    <property type="match status" value="1"/>
</dbReference>
<sequence>MATNVAAATDRTPAQPTDATAERLGDALFGSALPGEADGIDAATRADIIAFVADAARVRVPGRAALSLDTAPAGSQAGRRRLALAIVNDDMPFLVDSVSSAITAAGLGIDRLLHPIVDVRRDADGTLVEVVGLAHGAAGAATRESLIYIELERASAKARVELLEAVEGVLADVRAAVADWPAMLSALRGAARGLAENPPPVVPHMAAEAIAFVDWLAADNFTLLGARHYEIDGDLDDPMFVPVGDAGLGLLRDPDYPLWDGDSAAVPQALRRELASPEPLLITKSGALSTVHRRVAADLIAVKGFDHAGRVVSETRFLGLFTSAALATSPRQVPLLRRKVGEVIDALGFAKGGHTGKALVHVLEAFPREELFEASPERLKTMALGLLSLLDRPRPKLFARADPFGRFVSVLVYVPRDAYTSGVREAVGKMLTAALGGSLTRYEVELRAEGLARVHYVVDTTGDAHGFDEADLDRRLNALVRGWDEALETALLDASGGTRAARLTLTYGKAFSASYRAQYSATEAAGDVIRLSELGGEDARAVDLYRRADDAPNQLRLKIYRLGQIIALSDAVPVLENFGFRVIEEFPFDLGGGRLGWIHDFLLEVTGTIAFDDAVQLRVEAALTAVLTGAQENDAFNALVIGAGLDAERVNWLRAYFRYLRQTGVAYGVQTVVDALRRYPALTDTLVALFEARFNGKSDEAALGAAFEAGLADVSAIDDDRILRLYRSVIVATLRTNAFVPGGPEALAFKLDSHAVPDLPPPVPYREIWVFSPRVEGIHLRAGPIARGGLRWSDRRDDFRTEVLGLVKAQIVKNTVIVPTGSKGGFYPKQLPAPSNRDAWLAEGTEAYRIFIRALLSLTDNLDADGGVIPPDGVVCHDAPDPYLVVAADKGTATFSDTANAISERHGFWLGDAFASGGAQGYDHKAMAITAKGAWISVARHFRELGVDVQSDPIRTVGCGDMSGDVFGNGMLLSRSIRLLAAYDHRHIFLDPNPDAEASFVERERLFGLPRSSWDDYDKTLISKGGGVFARSLKAIPLSPEVQAALGITAASLSPSELITAILKSPVDLLWFGGIGTYVKAASESSAQVGDRANDAHRINGSEVGAKVIGEGANLGLTQAGRLEFAAKGGRLNTDFIDNSAGVDCSDNEVNIKIALGAEVAAGRLTMEDRNVLLAAMTDDVAALVLRDNHLQTQALSIAERGGAASLPGHIRLIQTLEASAAQLNRAVEGLASDDVLVQRGRAGGSLERPELAVVMAYAKMAVYDALVTSKLVDDPLLVADLHLAFPKAMQERFAPAIDGHRLRRELIATKLANAVVNRGGLTLPFELAEEMGVGLDAVASAFVAARALFDFRALWGSIEAAAVPGPVQLDLHVDAVAVLRTQMADLLRSGGGLMPSDIVARLRPGIDKLGDGVFDLLRPEPRALIEAARTRLTTLGAPAEVADRLLRINALDGAVGVGLLAADLGLDPAATAAAYTRLGEALGLDWAKGAAAALTPADPWERLLQAGLVRDFEHLRLDLMRRVVPQGGDPLAGVEDWLAADADRTLRIAGPVARARSGGAVTTAMLAHLAGQARGVLA</sequence>
<proteinExistence type="predicted"/>
<dbReference type="Pfam" id="PF21076">
    <property type="entry name" value="GDH_ACT2"/>
    <property type="match status" value="1"/>
</dbReference>
<gene>
    <name evidence="7" type="ORF">FMM06_15005</name>
</gene>
<evidence type="ECO:0000313" key="8">
    <source>
        <dbReference type="Proteomes" id="UP000317894"/>
    </source>
</evidence>
<feature type="domain" description="NAD-glutamate dehydrogenase N-terminal ACT1" evidence="4">
    <location>
        <begin position="80"/>
        <end position="164"/>
    </location>
</feature>
<organism evidence="7 8">
    <name type="scientific">Glacieibacterium frigidum</name>
    <dbReference type="NCBI Taxonomy" id="2593303"/>
    <lineage>
        <taxon>Bacteria</taxon>
        <taxon>Pseudomonadati</taxon>
        <taxon>Pseudomonadota</taxon>
        <taxon>Alphaproteobacteria</taxon>
        <taxon>Sphingomonadales</taxon>
        <taxon>Sphingosinicellaceae</taxon>
        <taxon>Glacieibacterium</taxon>
    </lineage>
</organism>
<dbReference type="PIRSF" id="PIRSF036761">
    <property type="entry name" value="GDH_Mll4104"/>
    <property type="match status" value="1"/>
</dbReference>
<evidence type="ECO:0000259" key="3">
    <source>
        <dbReference type="Pfam" id="PF21074"/>
    </source>
</evidence>
<dbReference type="InterPro" id="IPR024727">
    <property type="entry name" value="NAD_Glu_DH_N_ACT1"/>
</dbReference>
<dbReference type="InterPro" id="IPR049056">
    <property type="entry name" value="NAD_Glu_DH_HM3"/>
</dbReference>
<dbReference type="Gene3D" id="3.40.50.720">
    <property type="entry name" value="NAD(P)-binding Rossmann-like Domain"/>
    <property type="match status" value="1"/>
</dbReference>
<name>A0A552U9S0_9SPHN</name>
<dbReference type="Pfam" id="PF21078">
    <property type="entry name" value="GDH_HM3"/>
    <property type="match status" value="1"/>
</dbReference>
<dbReference type="EMBL" id="VJWA01000002">
    <property type="protein sequence ID" value="TRW14966.1"/>
    <property type="molecule type" value="Genomic_DNA"/>
</dbReference>
<evidence type="ECO:0000259" key="6">
    <source>
        <dbReference type="Pfam" id="PF21077"/>
    </source>
</evidence>
<protein>
    <submittedName>
        <fullName evidence="7">NAD-glutamate dehydrogenase</fullName>
    </submittedName>
</protein>
<dbReference type="Proteomes" id="UP000317894">
    <property type="component" value="Unassembled WGS sequence"/>
</dbReference>
<evidence type="ECO:0000259" key="4">
    <source>
        <dbReference type="Pfam" id="PF21075"/>
    </source>
</evidence>
<dbReference type="Pfam" id="PF21073">
    <property type="entry name" value="GDH_HM1"/>
    <property type="match status" value="1"/>
</dbReference>
<dbReference type="InterPro" id="IPR048381">
    <property type="entry name" value="GDH_C"/>
</dbReference>
<dbReference type="GO" id="GO:0006538">
    <property type="term" value="P:L-glutamate catabolic process"/>
    <property type="evidence" value="ECO:0007669"/>
    <property type="project" value="InterPro"/>
</dbReference>
<dbReference type="Pfam" id="PF21074">
    <property type="entry name" value="GDH_C"/>
    <property type="match status" value="1"/>
</dbReference>
<feature type="domain" description="NAD-glutamate dehydrogenase catalytic" evidence="2">
    <location>
        <begin position="708"/>
        <end position="1198"/>
    </location>
</feature>
<dbReference type="Pfam" id="PF21077">
    <property type="entry name" value="GDH_ACT3"/>
    <property type="match status" value="1"/>
</dbReference>
<reference evidence="7 8" key="1">
    <citation type="submission" date="2019-07" db="EMBL/GenBank/DDBJ databases">
        <title>Novel species isolated from glacier.</title>
        <authorList>
            <person name="Liu Q."/>
            <person name="Xin Y.-H."/>
        </authorList>
    </citation>
    <scope>NUCLEOTIDE SEQUENCE [LARGE SCALE GENOMIC DNA]</scope>
    <source>
        <strain evidence="7 8">LB1R16</strain>
    </source>
</reference>
<feature type="domain" description="NAD-glutamate dehydrogenase ACT3" evidence="6">
    <location>
        <begin position="541"/>
        <end position="612"/>
    </location>
</feature>
<evidence type="ECO:0000259" key="2">
    <source>
        <dbReference type="Pfam" id="PF05088"/>
    </source>
</evidence>
<dbReference type="InterPro" id="IPR028971">
    <property type="entry name" value="NAD-GDH_cat"/>
</dbReference>
<accession>A0A552U9S0</accession>
<evidence type="ECO:0000256" key="1">
    <source>
        <dbReference type="ARBA" id="ARBA00023002"/>
    </source>
</evidence>
<dbReference type="InterPro" id="IPR049062">
    <property type="entry name" value="NAD_Glu_DH_ACT2"/>
</dbReference>
<dbReference type="InterPro" id="IPR046346">
    <property type="entry name" value="Aminoacid_DH-like_N_sf"/>
</dbReference>
<keyword evidence="8" id="KW-1185">Reference proteome</keyword>
<dbReference type="InterPro" id="IPR036291">
    <property type="entry name" value="NAD(P)-bd_dom_sf"/>
</dbReference>